<evidence type="ECO:0008006" key="8">
    <source>
        <dbReference type="Google" id="ProtNLM"/>
    </source>
</evidence>
<dbReference type="Proteomes" id="UP001151532">
    <property type="component" value="Chromosome 10"/>
</dbReference>
<reference evidence="6" key="2">
    <citation type="journal article" date="2023" name="Int. J. Mol. Sci.">
        <title>De Novo Assembly and Annotation of 11 Diverse Shrub Willow (Salix) Genomes Reveals Novel Gene Organization in Sex-Linked Regions.</title>
        <authorList>
            <person name="Hyden B."/>
            <person name="Feng K."/>
            <person name="Yates T.B."/>
            <person name="Jawdy S."/>
            <person name="Cereghino C."/>
            <person name="Smart L.B."/>
            <person name="Muchero W."/>
        </authorList>
    </citation>
    <scope>NUCLEOTIDE SEQUENCE</scope>
    <source>
        <tissue evidence="6">Shoot tip</tissue>
    </source>
</reference>
<evidence type="ECO:0000256" key="3">
    <source>
        <dbReference type="ARBA" id="ARBA00022679"/>
    </source>
</evidence>
<dbReference type="SUPFAM" id="SSF52518">
    <property type="entry name" value="Thiamin diphosphate-binding fold (THDP-binding)"/>
    <property type="match status" value="1"/>
</dbReference>
<evidence type="ECO:0000313" key="6">
    <source>
        <dbReference type="EMBL" id="KAJ6719821.1"/>
    </source>
</evidence>
<name>A0A9Q0TXX2_SALPP</name>
<dbReference type="AlphaFoldDB" id="A0A9Q0TXX2"/>
<dbReference type="CDD" id="cd02007">
    <property type="entry name" value="TPP_DXS"/>
    <property type="match status" value="1"/>
</dbReference>
<dbReference type="GO" id="GO:0015995">
    <property type="term" value="P:chlorophyll biosynthetic process"/>
    <property type="evidence" value="ECO:0007669"/>
    <property type="project" value="TreeGrafter"/>
</dbReference>
<keyword evidence="7" id="KW-1185">Reference proteome</keyword>
<organism evidence="6 7">
    <name type="scientific">Salix purpurea</name>
    <name type="common">Purple osier willow</name>
    <dbReference type="NCBI Taxonomy" id="77065"/>
    <lineage>
        <taxon>Eukaryota</taxon>
        <taxon>Viridiplantae</taxon>
        <taxon>Streptophyta</taxon>
        <taxon>Embryophyta</taxon>
        <taxon>Tracheophyta</taxon>
        <taxon>Spermatophyta</taxon>
        <taxon>Magnoliopsida</taxon>
        <taxon>eudicotyledons</taxon>
        <taxon>Gunneridae</taxon>
        <taxon>Pentapetalae</taxon>
        <taxon>rosids</taxon>
        <taxon>fabids</taxon>
        <taxon>Malpighiales</taxon>
        <taxon>Salicaceae</taxon>
        <taxon>Saliceae</taxon>
        <taxon>Salix</taxon>
    </lineage>
</organism>
<dbReference type="Pfam" id="PF13292">
    <property type="entry name" value="DXP_synthase_N"/>
    <property type="match status" value="1"/>
</dbReference>
<accession>A0A9Q0TXX2</accession>
<protein>
    <recommendedName>
        <fullName evidence="8">1-deoxy-D-xylulose-5-phosphate synthase</fullName>
    </recommendedName>
</protein>
<evidence type="ECO:0000256" key="1">
    <source>
        <dbReference type="ARBA" id="ARBA00001946"/>
    </source>
</evidence>
<proteinExistence type="predicted"/>
<evidence type="ECO:0000313" key="7">
    <source>
        <dbReference type="Proteomes" id="UP001151532"/>
    </source>
</evidence>
<comment type="caution">
    <text evidence="6">The sequence shown here is derived from an EMBL/GenBank/DDBJ whole genome shotgun (WGS) entry which is preliminary data.</text>
</comment>
<keyword evidence="3" id="KW-0808">Transferase</keyword>
<dbReference type="EMBL" id="JAPFFK010000014">
    <property type="protein sequence ID" value="KAJ6719821.1"/>
    <property type="molecule type" value="Genomic_DNA"/>
</dbReference>
<comment type="cofactor">
    <cofactor evidence="1">
        <name>Mg(2+)</name>
        <dbReference type="ChEBI" id="CHEBI:18420"/>
    </cofactor>
</comment>
<dbReference type="PANTHER" id="PTHR43322:SF5">
    <property type="entry name" value="1-DEOXY-D-XYLULOSE-5-PHOSPHATE SYNTHASE, CHLOROPLASTIC"/>
    <property type="match status" value="1"/>
</dbReference>
<keyword evidence="5" id="KW-0786">Thiamine pyrophosphate</keyword>
<dbReference type="InterPro" id="IPR005477">
    <property type="entry name" value="Dxylulose-5-P_synthase"/>
</dbReference>
<dbReference type="Gene3D" id="3.40.50.970">
    <property type="match status" value="1"/>
</dbReference>
<dbReference type="GO" id="GO:0016114">
    <property type="term" value="P:terpenoid biosynthetic process"/>
    <property type="evidence" value="ECO:0007669"/>
    <property type="project" value="InterPro"/>
</dbReference>
<dbReference type="PANTHER" id="PTHR43322">
    <property type="entry name" value="1-D-DEOXYXYLULOSE 5-PHOSPHATE SYNTHASE-RELATED"/>
    <property type="match status" value="1"/>
</dbReference>
<evidence type="ECO:0000256" key="2">
    <source>
        <dbReference type="ARBA" id="ARBA00011738"/>
    </source>
</evidence>
<sequence>MHTIRQTNGLAGFTKRSESEYDCFGTGHSSTTISAGLGMAVGRDLKGKTNKVVAVIGDGAMTAGQAYEAMNNAGYLDSDMIVILNDNKQVSLPTANLEGPIPPVGALSSALSRLQSNRPLRELREVAKGVTKQIGGPMHELAAKVDEYARGMIGGSGSTLFEELGLYYIGPVDGHNIDDLIAILKEVKSTKTTGPVLIHVVTEKGRGYPFAERAADKYHGFDPATGKQFKGSPSTQSYTTYFAEALIAEAEADKDIVAIHAAMGGGTGLNLFHSRFSDKMF</sequence>
<dbReference type="GO" id="GO:0009507">
    <property type="term" value="C:chloroplast"/>
    <property type="evidence" value="ECO:0007669"/>
    <property type="project" value="TreeGrafter"/>
</dbReference>
<evidence type="ECO:0000256" key="5">
    <source>
        <dbReference type="ARBA" id="ARBA00023052"/>
    </source>
</evidence>
<dbReference type="GO" id="GO:0008661">
    <property type="term" value="F:1-deoxy-D-xylulose-5-phosphate synthase activity"/>
    <property type="evidence" value="ECO:0007669"/>
    <property type="project" value="InterPro"/>
</dbReference>
<gene>
    <name evidence="6" type="ORF">OIU79_007450</name>
</gene>
<reference evidence="6" key="1">
    <citation type="submission" date="2022-11" db="EMBL/GenBank/DDBJ databases">
        <authorList>
            <person name="Hyden B.L."/>
            <person name="Feng K."/>
            <person name="Yates T."/>
            <person name="Jawdy S."/>
            <person name="Smart L.B."/>
            <person name="Muchero W."/>
        </authorList>
    </citation>
    <scope>NUCLEOTIDE SEQUENCE</scope>
    <source>
        <tissue evidence="6">Shoot tip</tissue>
    </source>
</reference>
<comment type="subunit">
    <text evidence="2">Homodimer.</text>
</comment>
<dbReference type="InterPro" id="IPR029061">
    <property type="entry name" value="THDP-binding"/>
</dbReference>
<keyword evidence="4" id="KW-0460">Magnesium</keyword>
<dbReference type="OrthoDB" id="10266385at2759"/>
<evidence type="ECO:0000256" key="4">
    <source>
        <dbReference type="ARBA" id="ARBA00022842"/>
    </source>
</evidence>